<evidence type="ECO:0000313" key="2">
    <source>
        <dbReference type="EMBL" id="GAA4639731.1"/>
    </source>
</evidence>
<keyword evidence="1" id="KW-0732">Signal</keyword>
<proteinExistence type="predicted"/>
<keyword evidence="3" id="KW-1185">Reference proteome</keyword>
<evidence type="ECO:0000256" key="1">
    <source>
        <dbReference type="SAM" id="SignalP"/>
    </source>
</evidence>
<accession>A0ABP8UUB0</accession>
<dbReference type="SUPFAM" id="SSF75005">
    <property type="entry name" value="Arabinanase/levansucrase/invertase"/>
    <property type="match status" value="1"/>
</dbReference>
<organism evidence="2 3">
    <name type="scientific">Actinoallomurus vinaceus</name>
    <dbReference type="NCBI Taxonomy" id="1080074"/>
    <lineage>
        <taxon>Bacteria</taxon>
        <taxon>Bacillati</taxon>
        <taxon>Actinomycetota</taxon>
        <taxon>Actinomycetes</taxon>
        <taxon>Streptosporangiales</taxon>
        <taxon>Thermomonosporaceae</taxon>
        <taxon>Actinoallomurus</taxon>
    </lineage>
</organism>
<feature type="chain" id="PRO_5046889803" evidence="1">
    <location>
        <begin position="29"/>
        <end position="87"/>
    </location>
</feature>
<gene>
    <name evidence="2" type="ORF">GCM10023196_102500</name>
</gene>
<dbReference type="Gene3D" id="2.115.10.20">
    <property type="entry name" value="Glycosyl hydrolase domain, family 43"/>
    <property type="match status" value="1"/>
</dbReference>
<evidence type="ECO:0000313" key="3">
    <source>
        <dbReference type="Proteomes" id="UP001501442"/>
    </source>
</evidence>
<reference evidence="3" key="1">
    <citation type="journal article" date="2019" name="Int. J. Syst. Evol. Microbiol.">
        <title>The Global Catalogue of Microorganisms (GCM) 10K type strain sequencing project: providing services to taxonomists for standard genome sequencing and annotation.</title>
        <authorList>
            <consortium name="The Broad Institute Genomics Platform"/>
            <consortium name="The Broad Institute Genome Sequencing Center for Infectious Disease"/>
            <person name="Wu L."/>
            <person name="Ma J."/>
        </authorList>
    </citation>
    <scope>NUCLEOTIDE SEQUENCE [LARGE SCALE GENOMIC DNA]</scope>
    <source>
        <strain evidence="3">JCM 17939</strain>
    </source>
</reference>
<comment type="caution">
    <text evidence="2">The sequence shown here is derived from an EMBL/GenBank/DDBJ whole genome shotgun (WGS) entry which is preliminary data.</text>
</comment>
<sequence length="87" mass="9226">MLRRAGLILSAVLMGVLGLLPTGAPAQAASVTVTNATQFTDTTGAVVHAHGGGVIKVGSYYYWFGENRNADNSFKYVSVYRSTDLKT</sequence>
<dbReference type="Proteomes" id="UP001501442">
    <property type="component" value="Unassembled WGS sequence"/>
</dbReference>
<dbReference type="EMBL" id="BAABHK010000029">
    <property type="protein sequence ID" value="GAA4639731.1"/>
    <property type="molecule type" value="Genomic_DNA"/>
</dbReference>
<protein>
    <submittedName>
        <fullName evidence="2">Uncharacterized protein</fullName>
    </submittedName>
</protein>
<name>A0ABP8UUB0_9ACTN</name>
<dbReference type="InterPro" id="IPR023296">
    <property type="entry name" value="Glyco_hydro_beta-prop_sf"/>
</dbReference>
<feature type="signal peptide" evidence="1">
    <location>
        <begin position="1"/>
        <end position="28"/>
    </location>
</feature>
<dbReference type="RefSeq" id="WP_345443264.1">
    <property type="nucleotide sequence ID" value="NZ_BAABHK010000029.1"/>
</dbReference>